<protein>
    <submittedName>
        <fullName evidence="1">MACPF domain-containing protein</fullName>
    </submittedName>
</protein>
<dbReference type="EMBL" id="JAAIUW010000003">
    <property type="protein sequence ID" value="KAF7840180.1"/>
    <property type="molecule type" value="Genomic_DNA"/>
</dbReference>
<name>A0A835CHF0_9FABA</name>
<dbReference type="OrthoDB" id="1425189at2759"/>
<keyword evidence="2" id="KW-1185">Reference proteome</keyword>
<dbReference type="GO" id="GO:0005886">
    <property type="term" value="C:plasma membrane"/>
    <property type="evidence" value="ECO:0007669"/>
    <property type="project" value="TreeGrafter"/>
</dbReference>
<dbReference type="GO" id="GO:2000031">
    <property type="term" value="P:regulation of salicylic acid mediated signaling pathway"/>
    <property type="evidence" value="ECO:0007669"/>
    <property type="project" value="InterPro"/>
</dbReference>
<gene>
    <name evidence="1" type="ORF">G2W53_008662</name>
</gene>
<dbReference type="PANTHER" id="PTHR33199">
    <property type="entry name" value="MACPF DOMAIN-CONTAINING PROTEIN CAD1"/>
    <property type="match status" value="1"/>
</dbReference>
<dbReference type="PANTHER" id="PTHR33199:SF6">
    <property type="entry name" value="MACPF DOMAIN PROTEIN"/>
    <property type="match status" value="1"/>
</dbReference>
<comment type="caution">
    <text evidence="1">The sequence shown here is derived from an EMBL/GenBank/DDBJ whole genome shotgun (WGS) entry which is preliminary data.</text>
</comment>
<dbReference type="Proteomes" id="UP000634136">
    <property type="component" value="Unassembled WGS sequence"/>
</dbReference>
<sequence length="97" mass="11037">MKERLGLKDISSSGYILTEVQDIKFMGRRKVTGAPVPTQTPKLLRFVDTTEMTRGPQDSPGYWMVSGARLFVENGKITLRVKYSLFVFYHDEEAASF</sequence>
<accession>A0A835CHF0</accession>
<dbReference type="AlphaFoldDB" id="A0A835CHF0"/>
<dbReference type="InterPro" id="IPR044663">
    <property type="entry name" value="CAD1/NSL1-like"/>
</dbReference>
<organism evidence="1 2">
    <name type="scientific">Senna tora</name>
    <dbReference type="NCBI Taxonomy" id="362788"/>
    <lineage>
        <taxon>Eukaryota</taxon>
        <taxon>Viridiplantae</taxon>
        <taxon>Streptophyta</taxon>
        <taxon>Embryophyta</taxon>
        <taxon>Tracheophyta</taxon>
        <taxon>Spermatophyta</taxon>
        <taxon>Magnoliopsida</taxon>
        <taxon>eudicotyledons</taxon>
        <taxon>Gunneridae</taxon>
        <taxon>Pentapetalae</taxon>
        <taxon>rosids</taxon>
        <taxon>fabids</taxon>
        <taxon>Fabales</taxon>
        <taxon>Fabaceae</taxon>
        <taxon>Caesalpinioideae</taxon>
        <taxon>Cassia clade</taxon>
        <taxon>Senna</taxon>
    </lineage>
</organism>
<reference evidence="1" key="1">
    <citation type="submission" date="2020-09" db="EMBL/GenBank/DDBJ databases">
        <title>Genome-Enabled Discovery of Anthraquinone Biosynthesis in Senna tora.</title>
        <authorList>
            <person name="Kang S.-H."/>
            <person name="Pandey R.P."/>
            <person name="Lee C.-M."/>
            <person name="Sim J.-S."/>
            <person name="Jeong J.-T."/>
            <person name="Choi B.-S."/>
            <person name="Jung M."/>
            <person name="Ginzburg D."/>
            <person name="Zhao K."/>
            <person name="Won S.Y."/>
            <person name="Oh T.-J."/>
            <person name="Yu Y."/>
            <person name="Kim N.-H."/>
            <person name="Lee O.R."/>
            <person name="Lee T.-H."/>
            <person name="Bashyal P."/>
            <person name="Kim T.-S."/>
            <person name="Lee W.-H."/>
            <person name="Kawkins C."/>
            <person name="Kim C.-K."/>
            <person name="Kim J.S."/>
            <person name="Ahn B.O."/>
            <person name="Rhee S.Y."/>
            <person name="Sohng J.K."/>
        </authorList>
    </citation>
    <scope>NUCLEOTIDE SEQUENCE</scope>
    <source>
        <tissue evidence="1">Leaf</tissue>
    </source>
</reference>
<dbReference type="GO" id="GO:0009626">
    <property type="term" value="P:plant-type hypersensitive response"/>
    <property type="evidence" value="ECO:0007669"/>
    <property type="project" value="TreeGrafter"/>
</dbReference>
<evidence type="ECO:0000313" key="1">
    <source>
        <dbReference type="EMBL" id="KAF7840180.1"/>
    </source>
</evidence>
<proteinExistence type="predicted"/>
<evidence type="ECO:0000313" key="2">
    <source>
        <dbReference type="Proteomes" id="UP000634136"/>
    </source>
</evidence>